<evidence type="ECO:0000256" key="12">
    <source>
        <dbReference type="SAM" id="Phobius"/>
    </source>
</evidence>
<dbReference type="GO" id="GO:0005886">
    <property type="term" value="C:plasma membrane"/>
    <property type="evidence" value="ECO:0007669"/>
    <property type="project" value="UniProtKB-SubCell"/>
</dbReference>
<dbReference type="PROSITE" id="PS00237">
    <property type="entry name" value="G_PROTEIN_RECEP_F1_1"/>
    <property type="match status" value="1"/>
</dbReference>
<evidence type="ECO:0000256" key="6">
    <source>
        <dbReference type="ARBA" id="ARBA00023040"/>
    </source>
</evidence>
<proteinExistence type="evidence at transcript level"/>
<dbReference type="InterPro" id="IPR000276">
    <property type="entry name" value="GPCR_Rhodpsn"/>
</dbReference>
<dbReference type="Gene3D" id="1.20.1070.10">
    <property type="entry name" value="Rhodopsin 7-helix transmembrane proteins"/>
    <property type="match status" value="1"/>
</dbReference>
<organism evidence="14">
    <name type="scientific">Pyrrhocoris apterus</name>
    <name type="common">Sap sucking bug</name>
    <name type="synonym">Cimex apterus</name>
    <dbReference type="NCBI Taxonomy" id="37000"/>
    <lineage>
        <taxon>Eukaryota</taxon>
        <taxon>Metazoa</taxon>
        <taxon>Ecdysozoa</taxon>
        <taxon>Arthropoda</taxon>
        <taxon>Hexapoda</taxon>
        <taxon>Insecta</taxon>
        <taxon>Pterygota</taxon>
        <taxon>Neoptera</taxon>
        <taxon>Paraneoptera</taxon>
        <taxon>Hemiptera</taxon>
        <taxon>Heteroptera</taxon>
        <taxon>Panheteroptera</taxon>
        <taxon>Pentatomomorpha</taxon>
        <taxon>Pyrrhocoroidea</taxon>
        <taxon>Pyrrhocoridae</taxon>
        <taxon>Pyrrhocoris</taxon>
    </lineage>
</organism>
<protein>
    <submittedName>
        <fullName evidence="14">Corazonin receptor</fullName>
    </submittedName>
</protein>
<reference evidence="14" key="1">
    <citation type="journal article" date="2017" name="J. Insect Physiol.">
        <title>Adipokinetic hormone activities in insect body infected by entomopathogenic nematode.</title>
        <authorList>
            <person name="Ibrahim E."/>
            <person name="Hejnikova M."/>
            <person name="Shaik H.A."/>
            <person name="Dolezel D."/>
            <person name="Kodrik D."/>
        </authorList>
    </citation>
    <scope>NUCLEOTIDE SEQUENCE</scope>
</reference>
<evidence type="ECO:0000256" key="11">
    <source>
        <dbReference type="SAM" id="MobiDB-lite"/>
    </source>
</evidence>
<evidence type="ECO:0000256" key="7">
    <source>
        <dbReference type="ARBA" id="ARBA00023136"/>
    </source>
</evidence>
<feature type="region of interest" description="Disordered" evidence="11">
    <location>
        <begin position="384"/>
        <end position="410"/>
    </location>
</feature>
<evidence type="ECO:0000256" key="5">
    <source>
        <dbReference type="ARBA" id="ARBA00022989"/>
    </source>
</evidence>
<dbReference type="EMBL" id="KY110361">
    <property type="protein sequence ID" value="ARV86500.1"/>
    <property type="molecule type" value="mRNA"/>
</dbReference>
<gene>
    <name evidence="14" type="primary">CRZR</name>
</gene>
<dbReference type="PANTHER" id="PTHR24230:SF163">
    <property type="entry name" value="CORAZONIN RECEPTOR, ISOFORM B"/>
    <property type="match status" value="1"/>
</dbReference>
<dbReference type="FunFam" id="1.20.1070.10:FF:000319">
    <property type="entry name" value="Drm corazonin receptor"/>
    <property type="match status" value="1"/>
</dbReference>
<evidence type="ECO:0000256" key="8">
    <source>
        <dbReference type="ARBA" id="ARBA00023170"/>
    </source>
</evidence>
<feature type="transmembrane region" description="Helical" evidence="12">
    <location>
        <begin position="224"/>
        <end position="248"/>
    </location>
</feature>
<evidence type="ECO:0000256" key="3">
    <source>
        <dbReference type="ARBA" id="ARBA00022475"/>
    </source>
</evidence>
<feature type="transmembrane region" description="Helical" evidence="12">
    <location>
        <begin position="88"/>
        <end position="117"/>
    </location>
</feature>
<feature type="transmembrane region" description="Helical" evidence="12">
    <location>
        <begin position="137"/>
        <end position="161"/>
    </location>
</feature>
<evidence type="ECO:0000256" key="2">
    <source>
        <dbReference type="ARBA" id="ARBA00010663"/>
    </source>
</evidence>
<evidence type="ECO:0000256" key="9">
    <source>
        <dbReference type="ARBA" id="ARBA00023224"/>
    </source>
</evidence>
<keyword evidence="7 12" id="KW-0472">Membrane</keyword>
<feature type="transmembrane region" description="Helical" evidence="12">
    <location>
        <begin position="322"/>
        <end position="344"/>
    </location>
</feature>
<name>A0A1Z1G8H2_PYRAP</name>
<keyword evidence="8 10" id="KW-0675">Receptor</keyword>
<feature type="region of interest" description="Disordered" evidence="11">
    <location>
        <begin position="350"/>
        <end position="371"/>
    </location>
</feature>
<evidence type="ECO:0000259" key="13">
    <source>
        <dbReference type="PROSITE" id="PS50262"/>
    </source>
</evidence>
<evidence type="ECO:0000256" key="1">
    <source>
        <dbReference type="ARBA" id="ARBA00004651"/>
    </source>
</evidence>
<keyword evidence="4 10" id="KW-0812">Transmembrane</keyword>
<dbReference type="InterPro" id="IPR017452">
    <property type="entry name" value="GPCR_Rhodpsn_7TM"/>
</dbReference>
<dbReference type="PANTHER" id="PTHR24230">
    <property type="entry name" value="G-PROTEIN COUPLED RECEPTOR"/>
    <property type="match status" value="1"/>
</dbReference>
<feature type="transmembrane region" description="Helical" evidence="12">
    <location>
        <begin position="173"/>
        <end position="192"/>
    </location>
</feature>
<dbReference type="GO" id="GO:0035237">
    <property type="term" value="F:corazonin receptor activity"/>
    <property type="evidence" value="ECO:0007669"/>
    <property type="project" value="TreeGrafter"/>
</dbReference>
<accession>A0A1Z1G8H2</accession>
<dbReference type="PROSITE" id="PS50262">
    <property type="entry name" value="G_PROTEIN_RECEP_F1_2"/>
    <property type="match status" value="1"/>
</dbReference>
<dbReference type="SUPFAM" id="SSF81321">
    <property type="entry name" value="Family A G protein-coupled receptor-like"/>
    <property type="match status" value="1"/>
</dbReference>
<feature type="compositionally biased region" description="Low complexity" evidence="11">
    <location>
        <begin position="384"/>
        <end position="395"/>
    </location>
</feature>
<keyword evidence="9 10" id="KW-0807">Transducer</keyword>
<evidence type="ECO:0000313" key="14">
    <source>
        <dbReference type="EMBL" id="ARV86500.1"/>
    </source>
</evidence>
<keyword evidence="6 10" id="KW-0297">G-protein coupled receptor</keyword>
<dbReference type="PRINTS" id="PR00237">
    <property type="entry name" value="GPCRRHODOPSN"/>
</dbReference>
<feature type="domain" description="G-protein coupled receptors family 1 profile" evidence="13">
    <location>
        <begin position="65"/>
        <end position="338"/>
    </location>
</feature>
<evidence type="ECO:0000256" key="4">
    <source>
        <dbReference type="ARBA" id="ARBA00022692"/>
    </source>
</evidence>
<keyword evidence="5 12" id="KW-1133">Transmembrane helix</keyword>
<dbReference type="Pfam" id="PF00001">
    <property type="entry name" value="7tm_1"/>
    <property type="match status" value="1"/>
</dbReference>
<dbReference type="AlphaFoldDB" id="A0A1Z1G8H2"/>
<keyword evidence="3" id="KW-1003">Cell membrane</keyword>
<feature type="transmembrane region" description="Helical" evidence="12">
    <location>
        <begin position="52"/>
        <end position="76"/>
    </location>
</feature>
<evidence type="ECO:0000256" key="10">
    <source>
        <dbReference type="RuleBase" id="RU000688"/>
    </source>
</evidence>
<sequence>MDMESSLREVAPGVFALPEELCERFNASGENLTNVRCLEHAPYLTSEAATRAVVLAVMAVVSFIGNLMTIISIAGTRAGRRRKNQTWSAVYALILHLSISDLLVTVFCIAGEALWSYTVEWRAGNLSCKVFKFLEMFSLYLSTFILVLIGLDRFVAVRYPIRAISTAKRCSRFVAVAWLLSIILSIPQLIIFHEGKGPFYEEFYQCVTYGFYTEPWQEQLYTTFSFVCMFMLPLLILIASYVSTIVTISKSDKIFQNENVNSARKYDVNRRRLIHKAKVKSLRISLVIVVTFIIWWTPYYTMMIIFMFLNPDKHLSEELQKGIFFFGMSNSLVNPVIYGAFHLWRPKKAGSLREGSSTNTRLSRGGTRGRDEETTFVLLEQQQLSRNPSSRLLSRSRNDSYQPAVRNQAI</sequence>
<feature type="transmembrane region" description="Helical" evidence="12">
    <location>
        <begin position="284"/>
        <end position="310"/>
    </location>
</feature>
<comment type="subcellular location">
    <subcellularLocation>
        <location evidence="1">Cell membrane</location>
        <topology evidence="1">Multi-pass membrane protein</topology>
    </subcellularLocation>
</comment>
<comment type="similarity">
    <text evidence="2 10">Belongs to the G-protein coupled receptor 1 family.</text>
</comment>